<feature type="transmembrane region" description="Helical" evidence="6">
    <location>
        <begin position="377"/>
        <end position="400"/>
    </location>
</feature>
<feature type="transmembrane region" description="Helical" evidence="6">
    <location>
        <begin position="623"/>
        <end position="643"/>
    </location>
</feature>
<comment type="subcellular location">
    <subcellularLocation>
        <location evidence="1">Endomembrane system</location>
        <topology evidence="1">Multi-pass membrane protein</topology>
    </subcellularLocation>
    <subcellularLocation>
        <location evidence="5">Membrane</location>
        <topology evidence="5">Multi-pass membrane protein</topology>
    </subcellularLocation>
</comment>
<dbReference type="PRINTS" id="PR01434">
    <property type="entry name" value="NADHDHGNASE5"/>
</dbReference>
<feature type="transmembrane region" description="Helical" evidence="6">
    <location>
        <begin position="128"/>
        <end position="148"/>
    </location>
</feature>
<proteinExistence type="predicted"/>
<organism evidence="9 10">
    <name type="scientific">Thioflavicoccus mobilis 8321</name>
    <dbReference type="NCBI Taxonomy" id="765912"/>
    <lineage>
        <taxon>Bacteria</taxon>
        <taxon>Pseudomonadati</taxon>
        <taxon>Pseudomonadota</taxon>
        <taxon>Gammaproteobacteria</taxon>
        <taxon>Chromatiales</taxon>
        <taxon>Chromatiaceae</taxon>
        <taxon>Thioflavicoccus</taxon>
    </lineage>
</organism>
<dbReference type="HOGENOM" id="CLU_013183_0_0_6"/>
<feature type="domain" description="NADH:quinone oxidoreductase/Mrp antiporter transmembrane" evidence="7">
    <location>
        <begin position="186"/>
        <end position="456"/>
    </location>
</feature>
<sequence length="644" mass="68869">MLLIAFLIGFPALAALAVAFAPTPSLRSQLVRWSAVVLAAVSAALAAVYFRSEPQFFSLGEGAGHLLDLAFMIGGLVVAAVLLFSCRRVKGKEWAIPALIVVQTSLMLVAELGPAHPVVENPFYVDSFSILMVLIIGLVGGLITLYAIRYMRDYHAHAHEVADRQPAFFAVVFLFFTAMFGIVLTNHITGLFFFWEVTTFCSFWLISYSGTEEAIRNGYRALALNLIGGVCFAAAIVWMTYSPDLRTWELDALIANGGAVALIPAALIAVAGLTKAAQMPFHSWLLGAMVAPTPVSALLHSSTMVKAGVFVLVKLAPVYHGTVAGLLLALIGGVTFLATSLIAVNQRNAKLVLAYSTIANLGLIVMCAGVGTTVTLWAAILLILFHAVAKALLFLSVGSTEHLVGSRDIEDMEGLVYRSPVLAMTLMVGMLGMFLAPFGMLISKYTCFKAFLTVEVFPGGGILLLAILAFGSAPTLFFWTKWMGKLAAMPRRDQPSIGAIPGEEAFALLVLAAMTYVSCALFPVVDWAFIHPFTQDLAMAGLIPVGDDTTPWETVLMMTLMLGGLFLLPLVFWLRPPRFAPVSGYLSGANVDGSASYRGAMGAEREVAARGYYLTTLIDEQRLTRSGVLAAGALIIAMLAGTFA</sequence>
<evidence type="ECO:0000259" key="7">
    <source>
        <dbReference type="Pfam" id="PF00361"/>
    </source>
</evidence>
<evidence type="ECO:0000259" key="8">
    <source>
        <dbReference type="Pfam" id="PF00662"/>
    </source>
</evidence>
<gene>
    <name evidence="9" type="ORF">Thimo_3361</name>
</gene>
<dbReference type="RefSeq" id="WP_015282158.1">
    <property type="nucleotide sequence ID" value="NC_019940.1"/>
</dbReference>
<evidence type="ECO:0000256" key="1">
    <source>
        <dbReference type="ARBA" id="ARBA00004127"/>
    </source>
</evidence>
<feature type="transmembrane region" description="Helical" evidence="6">
    <location>
        <begin position="319"/>
        <end position="344"/>
    </location>
</feature>
<dbReference type="OrthoDB" id="9768329at2"/>
<feature type="transmembrane region" description="Helical" evidence="6">
    <location>
        <begin position="168"/>
        <end position="185"/>
    </location>
</feature>
<feature type="transmembrane region" description="Helical" evidence="6">
    <location>
        <begin position="505"/>
        <end position="530"/>
    </location>
</feature>
<protein>
    <submittedName>
        <fullName evidence="9">NADH:ubiquinone oxidoreductase subunit 5 (Chain L)/multisubunit Na+/H+ antiporter, MnhA subunit</fullName>
    </submittedName>
</protein>
<reference evidence="9 10" key="1">
    <citation type="submission" date="2011-09" db="EMBL/GenBank/DDBJ databases">
        <title>Complete sequence of chromosome of Thioflavicoccus mobilis 8321.</title>
        <authorList>
            <consortium name="US DOE Joint Genome Institute"/>
            <person name="Lucas S."/>
            <person name="Han J."/>
            <person name="Lapidus A."/>
            <person name="Cheng J.-F."/>
            <person name="Goodwin L."/>
            <person name="Pitluck S."/>
            <person name="Peters L."/>
            <person name="Ovchinnikova G."/>
            <person name="Lu M."/>
            <person name="Detter J.C."/>
            <person name="Han C."/>
            <person name="Tapia R."/>
            <person name="Land M."/>
            <person name="Hauser L."/>
            <person name="Kyrpides N."/>
            <person name="Ivanova N."/>
            <person name="Pagani I."/>
            <person name="Vogl K."/>
            <person name="Liu Z."/>
            <person name="Imhoff J."/>
            <person name="Thiel V."/>
            <person name="Frigaard N.-U."/>
            <person name="Bryant D."/>
            <person name="Woyke T."/>
        </authorList>
    </citation>
    <scope>NUCLEOTIDE SEQUENCE [LARGE SCALE GENOMIC DNA]</scope>
    <source>
        <strain evidence="9 10">8321</strain>
    </source>
</reference>
<evidence type="ECO:0000256" key="4">
    <source>
        <dbReference type="ARBA" id="ARBA00023136"/>
    </source>
</evidence>
<accession>L0H1F0</accession>
<dbReference type="PANTHER" id="PTHR43373:SF1">
    <property type="entry name" value="NA(+)_H(+) ANTIPORTER SUBUNIT A"/>
    <property type="match status" value="1"/>
</dbReference>
<keyword evidence="2 5" id="KW-0812">Transmembrane</keyword>
<keyword evidence="4 6" id="KW-0472">Membrane</keyword>
<keyword evidence="10" id="KW-1185">Reference proteome</keyword>
<evidence type="ECO:0000256" key="5">
    <source>
        <dbReference type="RuleBase" id="RU000320"/>
    </source>
</evidence>
<dbReference type="GO" id="GO:0016020">
    <property type="term" value="C:membrane"/>
    <property type="evidence" value="ECO:0007669"/>
    <property type="project" value="UniProtKB-SubCell"/>
</dbReference>
<dbReference type="GO" id="GO:0012505">
    <property type="term" value="C:endomembrane system"/>
    <property type="evidence" value="ECO:0007669"/>
    <property type="project" value="UniProtKB-SubCell"/>
</dbReference>
<keyword evidence="9" id="KW-0830">Ubiquinone</keyword>
<feature type="domain" description="NADH-Ubiquinone oxidoreductase (complex I) chain 5 N-terminal" evidence="8">
    <location>
        <begin position="122"/>
        <end position="153"/>
    </location>
</feature>
<evidence type="ECO:0000256" key="6">
    <source>
        <dbReference type="SAM" id="Phobius"/>
    </source>
</evidence>
<dbReference type="KEGG" id="tmb:Thimo_3361"/>
<evidence type="ECO:0000313" key="9">
    <source>
        <dbReference type="EMBL" id="AGA92031.1"/>
    </source>
</evidence>
<feature type="transmembrane region" description="Helical" evidence="6">
    <location>
        <begin position="222"/>
        <end position="241"/>
    </location>
</feature>
<dbReference type="AlphaFoldDB" id="L0H1F0"/>
<dbReference type="EMBL" id="CP003051">
    <property type="protein sequence ID" value="AGA92031.1"/>
    <property type="molecule type" value="Genomic_DNA"/>
</dbReference>
<feature type="transmembrane region" description="Helical" evidence="6">
    <location>
        <begin position="351"/>
        <end position="371"/>
    </location>
</feature>
<feature type="transmembrane region" description="Helical" evidence="6">
    <location>
        <begin position="421"/>
        <end position="442"/>
    </location>
</feature>
<dbReference type="Pfam" id="PF00361">
    <property type="entry name" value="Proton_antipo_M"/>
    <property type="match status" value="1"/>
</dbReference>
<dbReference type="PANTHER" id="PTHR43373">
    <property type="entry name" value="NA(+)/H(+) ANTIPORTER SUBUNIT"/>
    <property type="match status" value="1"/>
</dbReference>
<feature type="transmembrane region" description="Helical" evidence="6">
    <location>
        <begin position="253"/>
        <end position="274"/>
    </location>
</feature>
<feature type="transmembrane region" description="Helical" evidence="6">
    <location>
        <begin position="555"/>
        <end position="574"/>
    </location>
</feature>
<evidence type="ECO:0000256" key="3">
    <source>
        <dbReference type="ARBA" id="ARBA00022989"/>
    </source>
</evidence>
<feature type="transmembrane region" description="Helical" evidence="6">
    <location>
        <begin position="96"/>
        <end position="116"/>
    </location>
</feature>
<dbReference type="Proteomes" id="UP000010816">
    <property type="component" value="Chromosome"/>
</dbReference>
<keyword evidence="3 6" id="KW-1133">Transmembrane helix</keyword>
<evidence type="ECO:0000313" key="10">
    <source>
        <dbReference type="Proteomes" id="UP000010816"/>
    </source>
</evidence>
<feature type="transmembrane region" description="Helical" evidence="6">
    <location>
        <begin position="281"/>
        <end position="299"/>
    </location>
</feature>
<feature type="transmembrane region" description="Helical" evidence="6">
    <location>
        <begin position="191"/>
        <end position="210"/>
    </location>
</feature>
<dbReference type="PATRIC" id="fig|765912.4.peg.3291"/>
<feature type="transmembrane region" description="Helical" evidence="6">
    <location>
        <begin position="462"/>
        <end position="484"/>
    </location>
</feature>
<name>L0H1F0_9GAMM</name>
<dbReference type="STRING" id="765912.Thimo_3361"/>
<dbReference type="InterPro" id="IPR050616">
    <property type="entry name" value="CPA3_Na-H_Antiporter_A"/>
</dbReference>
<dbReference type="eggNOG" id="COG1009">
    <property type="taxonomic scope" value="Bacteria"/>
</dbReference>
<evidence type="ECO:0000256" key="2">
    <source>
        <dbReference type="ARBA" id="ARBA00022692"/>
    </source>
</evidence>
<dbReference type="InterPro" id="IPR001750">
    <property type="entry name" value="ND/Mrp_TM"/>
</dbReference>
<feature type="transmembrane region" description="Helical" evidence="6">
    <location>
        <begin position="63"/>
        <end position="84"/>
    </location>
</feature>
<dbReference type="Pfam" id="PF00662">
    <property type="entry name" value="Proton_antipo_N"/>
    <property type="match status" value="1"/>
</dbReference>
<dbReference type="InterPro" id="IPR001516">
    <property type="entry name" value="Proton_antipo_N"/>
</dbReference>